<dbReference type="EMBL" id="CAEX01004654">
    <property type="protein sequence ID" value="CCD20007.1"/>
    <property type="molecule type" value="Genomic_DNA"/>
</dbReference>
<proteinExistence type="predicted"/>
<gene>
    <name evidence="2" type="ORF">TvY486_0027630</name>
</gene>
<evidence type="ECO:0000313" key="3">
    <source>
        <dbReference type="Proteomes" id="UP000009027"/>
    </source>
</evidence>
<accession>F9WR23</accession>
<dbReference type="AlphaFoldDB" id="F9WR23"/>
<name>F9WR23_TRYVY</name>
<sequence length="493" mass="52414">MCTGSWGGSLGTQLGHRTQVAPTCNGQHGGKKRAQRTLWRVVHKGAVKMQRQAVSAMLSCGLALVLWSLPALASSGQGKALSEDTVQVVCTLSALLKRMSLESEDMGNVAALPTGFEHNATKEELQVMREALGTAAGMLGHVDKGSGETPGDPQVRKMADRILRLHDAEQQKALAAKLSENVKQRTALTAAAIDMWIKTFAANYHSENEACIIKKNGSGGGAKQTTRFAETDDKAKGCAVTPRQMKKKVMRGKEGQPSEAKWREAVEDAKKAGNIVLVGPAATTKCTLTASTANSYAGADEGSEQQWGFFWQLTGAGTADGVTLKWSDAHQDLGTDEQNSTEALNEMWLNFKKLREVHQNIIGLCKGQATGQSEESKGAQGLCGADMRRARLEQAQRILEAGKATQGREGGTEAQVQHQTTQATANATQDEAQGGGATQQNKQGGHRETAARESTAASESAAQDSSCRQQARGAAATLVAFLAGARNRKHAHE</sequence>
<reference evidence="2 3" key="1">
    <citation type="journal article" date="2012" name="Proc. Natl. Acad. Sci. U.S.A.">
        <title>Antigenic diversity is generated by distinct evolutionary mechanisms in African trypanosome species.</title>
        <authorList>
            <person name="Jackson A.P."/>
            <person name="Berry A."/>
            <person name="Aslett M."/>
            <person name="Allison H.C."/>
            <person name="Burton P."/>
            <person name="Vavrova-Anderson J."/>
            <person name="Brown R."/>
            <person name="Browne H."/>
            <person name="Corton N."/>
            <person name="Hauser H."/>
            <person name="Gamble J."/>
            <person name="Gilderthorp R."/>
            <person name="Marcello L."/>
            <person name="McQuillan J."/>
            <person name="Otto T.D."/>
            <person name="Quail M.A."/>
            <person name="Sanders M.J."/>
            <person name="van Tonder A."/>
            <person name="Ginger M.L."/>
            <person name="Field M.C."/>
            <person name="Barry J.D."/>
            <person name="Hertz-Fowler C."/>
            <person name="Berriman M."/>
        </authorList>
    </citation>
    <scope>NUCLEOTIDE SEQUENCE</scope>
    <source>
        <strain evidence="2 3">Y486</strain>
    </source>
</reference>
<evidence type="ECO:0000256" key="1">
    <source>
        <dbReference type="SAM" id="MobiDB-lite"/>
    </source>
</evidence>
<keyword evidence="3" id="KW-1185">Reference proteome</keyword>
<dbReference type="VEuPathDB" id="TriTrypDB:TvY486_0027630"/>
<protein>
    <submittedName>
        <fullName evidence="2">Uncharacterized protein</fullName>
    </submittedName>
</protein>
<dbReference type="Proteomes" id="UP000009027">
    <property type="component" value="Unassembled WGS sequence"/>
</dbReference>
<organism evidence="2 3">
    <name type="scientific">Trypanosoma vivax (strain Y486)</name>
    <dbReference type="NCBI Taxonomy" id="1055687"/>
    <lineage>
        <taxon>Eukaryota</taxon>
        <taxon>Discoba</taxon>
        <taxon>Euglenozoa</taxon>
        <taxon>Kinetoplastea</taxon>
        <taxon>Metakinetoplastina</taxon>
        <taxon>Trypanosomatida</taxon>
        <taxon>Trypanosomatidae</taxon>
        <taxon>Trypanosoma</taxon>
        <taxon>Duttonella</taxon>
    </lineage>
</organism>
<feature type="region of interest" description="Disordered" evidence="1">
    <location>
        <begin position="403"/>
        <end position="468"/>
    </location>
</feature>
<feature type="compositionally biased region" description="Low complexity" evidence="1">
    <location>
        <begin position="452"/>
        <end position="462"/>
    </location>
</feature>
<evidence type="ECO:0000313" key="2">
    <source>
        <dbReference type="EMBL" id="CCD20007.1"/>
    </source>
</evidence>
<feature type="compositionally biased region" description="Low complexity" evidence="1">
    <location>
        <begin position="412"/>
        <end position="432"/>
    </location>
</feature>